<dbReference type="SUPFAM" id="SSF51735">
    <property type="entry name" value="NAD(P)-binding Rossmann-fold domains"/>
    <property type="match status" value="1"/>
</dbReference>
<feature type="domain" description="2,4-diaminopentanoate dehydrogenase C-terminal" evidence="1">
    <location>
        <begin position="95"/>
        <end position="291"/>
    </location>
</feature>
<accession>X1QE85</accession>
<dbReference type="EMBL" id="BARW01002021">
    <property type="protein sequence ID" value="GAI66518.1"/>
    <property type="molecule type" value="Genomic_DNA"/>
</dbReference>
<evidence type="ECO:0000259" key="1">
    <source>
        <dbReference type="Pfam" id="PF19328"/>
    </source>
</evidence>
<organism evidence="2">
    <name type="scientific">marine sediment metagenome</name>
    <dbReference type="NCBI Taxonomy" id="412755"/>
    <lineage>
        <taxon>unclassified sequences</taxon>
        <taxon>metagenomes</taxon>
        <taxon>ecological metagenomes</taxon>
    </lineage>
</organism>
<evidence type="ECO:0000313" key="2">
    <source>
        <dbReference type="EMBL" id="GAI66518.1"/>
    </source>
</evidence>
<dbReference type="Gene3D" id="3.40.50.720">
    <property type="entry name" value="NAD(P)-binding Rossmann-like Domain"/>
    <property type="match status" value="1"/>
</dbReference>
<sequence>MAGVGRKIGVIVSDNPDDVLAKAKANLVLHATSSPLSEVEAQIINCVEAGCNVISIAEVRLAYPWVHNSESGQRIDEAAKKNGVTVLFTGINPGFMMDLVPIMFTGVCASVRKITLWRLLDISPYGSGVLNNLGVGLSVSEFEKGLADGSIGWILPLTCPQIDMIGDAIGWKLDETKRIVKPLTSNKPKKTSYGVEIGAGKVCGVKWSYFGIKGGEALITFDWIHVLHPKEEGLEPEDRCFIEGESDIDLVVKKLDSGVGTYAHAVNAIPQVMQARPGLFTVRELPVAAALP</sequence>
<protein>
    <recommendedName>
        <fullName evidence="1">2,4-diaminopentanoate dehydrogenase C-terminal domain-containing protein</fullName>
    </recommendedName>
</protein>
<dbReference type="CDD" id="cd24146">
    <property type="entry name" value="nat-AmDH_N_like"/>
    <property type="match status" value="1"/>
</dbReference>
<dbReference type="InterPro" id="IPR045760">
    <property type="entry name" value="DAP_DH_C"/>
</dbReference>
<dbReference type="InterPro" id="IPR036291">
    <property type="entry name" value="NAD(P)-bd_dom_sf"/>
</dbReference>
<reference evidence="2" key="1">
    <citation type="journal article" date="2014" name="Front. Microbiol.">
        <title>High frequency of phylogenetically diverse reductive dehalogenase-homologous genes in deep subseafloor sedimentary metagenomes.</title>
        <authorList>
            <person name="Kawai M."/>
            <person name="Futagami T."/>
            <person name="Toyoda A."/>
            <person name="Takaki Y."/>
            <person name="Nishi S."/>
            <person name="Hori S."/>
            <person name="Arai W."/>
            <person name="Tsubouchi T."/>
            <person name="Morono Y."/>
            <person name="Uchiyama I."/>
            <person name="Ito T."/>
            <person name="Fujiyama A."/>
            <person name="Inagaki F."/>
            <person name="Takami H."/>
        </authorList>
    </citation>
    <scope>NUCLEOTIDE SEQUENCE</scope>
    <source>
        <strain evidence="2">Expedition CK06-06</strain>
    </source>
</reference>
<comment type="caution">
    <text evidence="2">The sequence shown here is derived from an EMBL/GenBank/DDBJ whole genome shotgun (WGS) entry which is preliminary data.</text>
</comment>
<proteinExistence type="predicted"/>
<gene>
    <name evidence="2" type="ORF">S12H4_05926</name>
</gene>
<name>X1QE85_9ZZZZ</name>
<dbReference type="AlphaFoldDB" id="X1QE85"/>
<dbReference type="Pfam" id="PF19328">
    <property type="entry name" value="DAP_DH_C"/>
    <property type="match status" value="1"/>
</dbReference>